<organism evidence="1 2">
    <name type="scientific">Hominenteromicrobium mulieris</name>
    <dbReference type="NCBI Taxonomy" id="2885357"/>
    <lineage>
        <taxon>Bacteria</taxon>
        <taxon>Bacillati</taxon>
        <taxon>Bacillota</taxon>
        <taxon>Clostridia</taxon>
        <taxon>Eubacteriales</taxon>
        <taxon>Oscillospiraceae</taxon>
        <taxon>Hominenteromicrobium</taxon>
    </lineage>
</organism>
<dbReference type="Proteomes" id="UP001199424">
    <property type="component" value="Unassembled WGS sequence"/>
</dbReference>
<dbReference type="RefSeq" id="WP_308448256.1">
    <property type="nucleotide sequence ID" value="NZ_JAJEQC010000001.1"/>
</dbReference>
<reference evidence="1" key="1">
    <citation type="submission" date="2021-10" db="EMBL/GenBank/DDBJ databases">
        <title>Anaerobic single-cell dispensing facilitates the cultivation of human gut bacteria.</title>
        <authorList>
            <person name="Afrizal A."/>
        </authorList>
    </citation>
    <scope>NUCLEOTIDE SEQUENCE</scope>
    <source>
        <strain evidence="1">CLA-AA-H250</strain>
    </source>
</reference>
<name>A0AAE3AG74_9FIRM</name>
<dbReference type="EMBL" id="JAJEQC010000001">
    <property type="protein sequence ID" value="MCC2135622.1"/>
    <property type="molecule type" value="Genomic_DNA"/>
</dbReference>
<comment type="caution">
    <text evidence="1">The sequence shown here is derived from an EMBL/GenBank/DDBJ whole genome shotgun (WGS) entry which is preliminary data.</text>
</comment>
<dbReference type="Pfam" id="PF09548">
    <property type="entry name" value="Spore_III_AB"/>
    <property type="match status" value="1"/>
</dbReference>
<evidence type="ECO:0008006" key="3">
    <source>
        <dbReference type="Google" id="ProtNLM"/>
    </source>
</evidence>
<keyword evidence="2" id="KW-1185">Reference proteome</keyword>
<accession>A0AAE3AG74</accession>
<sequence>MIFLKTTAAILIVLCAATAGSSVSARLKMREKELNIFLEALFALKNAAAYTAGDLYALLSLCRENAFLRRVWVLSENMDCTAAFKAAAHAFFTYRGDEALCAAFIDGFGKTDLDGQMAYFALHEGRVRSALLAAEQSLAQKGRLCVALGLFVGVSAALILL</sequence>
<protein>
    <recommendedName>
        <fullName evidence="3">Stage III sporulation protein AB</fullName>
    </recommendedName>
</protein>
<dbReference type="InterPro" id="IPR014198">
    <property type="entry name" value="Spore_III_AB"/>
</dbReference>
<gene>
    <name evidence="1" type="ORF">LKD31_01130</name>
</gene>
<proteinExistence type="predicted"/>
<evidence type="ECO:0000313" key="2">
    <source>
        <dbReference type="Proteomes" id="UP001199424"/>
    </source>
</evidence>
<dbReference type="AlphaFoldDB" id="A0AAE3AG74"/>
<evidence type="ECO:0000313" key="1">
    <source>
        <dbReference type="EMBL" id="MCC2135622.1"/>
    </source>
</evidence>